<feature type="compositionally biased region" description="Polar residues" evidence="1">
    <location>
        <begin position="230"/>
        <end position="240"/>
    </location>
</feature>
<feature type="region of interest" description="Disordered" evidence="1">
    <location>
        <begin position="1"/>
        <end position="25"/>
    </location>
</feature>
<dbReference type="InterPro" id="IPR001025">
    <property type="entry name" value="BAH_dom"/>
</dbReference>
<dbReference type="EMBL" id="JAFIQS010000009">
    <property type="protein sequence ID" value="KAG5165835.1"/>
    <property type="molecule type" value="Genomic_DNA"/>
</dbReference>
<dbReference type="CDD" id="cd04370">
    <property type="entry name" value="BAH"/>
    <property type="match status" value="1"/>
</dbReference>
<dbReference type="AlphaFoldDB" id="A0A8H7XQB5"/>
<sequence length="446" mass="50196">MVRGRPTRGGSARKSKNQKTETVTDEKFASLKPFGSFVVSDPETNEGHKFKKEDNVAILPHGRDPGNHIEDEEYWIAKIKDIRAELHEDGSNTVWARVQWFYSADDVASVIKSFDKSTIGKYEKIFSDHYDYVGPESFNAIIPMAKFYENDPEPPYIPWDKFYRRYTFEYKARMLKPKPGSSSCMCKQPYNPNDTSRTSLMHFCPRPSCRRAYHHRCLLASKSKESATTFVSGNSSQATVSDIPKKRKRGERGSLLSDSTKSTPDYSEGNLTPSNPIFSRSFRLLSCSPDTDETINLQSLIPLTVQSPTELNEAEEIVISRPAMKKRKGRRSVIKNHVPSAPPRRPKQTIVEALGSVPFELLHIAEQPLVRGAAFANGGISGNIAFVTRARRLLYKLLQGEPMPERWEDEIFVQGEGADLTNAIVKIGASQRPFPPFVCPNCKSAI</sequence>
<dbReference type="Gene3D" id="2.30.30.490">
    <property type="match status" value="1"/>
</dbReference>
<organism evidence="3">
    <name type="scientific">Psilocybe cubensis</name>
    <name type="common">Psychedelic mushroom</name>
    <name type="synonym">Stropharia cubensis</name>
    <dbReference type="NCBI Taxonomy" id="181762"/>
    <lineage>
        <taxon>Eukaryota</taxon>
        <taxon>Fungi</taxon>
        <taxon>Dikarya</taxon>
        <taxon>Basidiomycota</taxon>
        <taxon>Agaricomycotina</taxon>
        <taxon>Agaricomycetes</taxon>
        <taxon>Agaricomycetidae</taxon>
        <taxon>Agaricales</taxon>
        <taxon>Agaricineae</taxon>
        <taxon>Strophariaceae</taxon>
        <taxon>Psilocybe</taxon>
    </lineage>
</organism>
<evidence type="ECO:0000313" key="3">
    <source>
        <dbReference type="EMBL" id="KAG5165835.1"/>
    </source>
</evidence>
<evidence type="ECO:0000256" key="1">
    <source>
        <dbReference type="SAM" id="MobiDB-lite"/>
    </source>
</evidence>
<dbReference type="PANTHER" id="PTHR46364">
    <property type="entry name" value="OS08G0421900 PROTEIN"/>
    <property type="match status" value="1"/>
</dbReference>
<reference evidence="3" key="1">
    <citation type="submission" date="2021-02" db="EMBL/GenBank/DDBJ databases">
        <title>Psilocybe cubensis genome.</title>
        <authorList>
            <person name="Mckernan K.J."/>
            <person name="Crawford S."/>
            <person name="Trippe A."/>
            <person name="Kane L.T."/>
            <person name="Mclaughlin S."/>
        </authorList>
    </citation>
    <scope>NUCLEOTIDE SEQUENCE [LARGE SCALE GENOMIC DNA]</scope>
    <source>
        <strain evidence="3">MGC-MH-2018</strain>
    </source>
</reference>
<gene>
    <name evidence="3" type="ORF">JR316_009421</name>
</gene>
<dbReference type="InterPro" id="IPR043151">
    <property type="entry name" value="BAH_sf"/>
</dbReference>
<feature type="domain" description="BAH" evidence="2">
    <location>
        <begin position="48"/>
        <end position="179"/>
    </location>
</feature>
<dbReference type="PROSITE" id="PS51038">
    <property type="entry name" value="BAH"/>
    <property type="match status" value="1"/>
</dbReference>
<feature type="region of interest" description="Disordered" evidence="1">
    <location>
        <begin position="230"/>
        <end position="272"/>
    </location>
</feature>
<protein>
    <recommendedName>
        <fullName evidence="2">BAH domain-containing protein</fullName>
    </recommendedName>
</protein>
<name>A0A8H7XQB5_PSICU</name>
<feature type="compositionally biased region" description="Polar residues" evidence="1">
    <location>
        <begin position="256"/>
        <end position="272"/>
    </location>
</feature>
<evidence type="ECO:0000259" key="2">
    <source>
        <dbReference type="PROSITE" id="PS51038"/>
    </source>
</evidence>
<comment type="caution">
    <text evidence="3">The sequence shown here is derived from an EMBL/GenBank/DDBJ whole genome shotgun (WGS) entry which is preliminary data.</text>
</comment>
<accession>A0A8H7XQB5</accession>
<dbReference type="GO" id="GO:0003682">
    <property type="term" value="F:chromatin binding"/>
    <property type="evidence" value="ECO:0007669"/>
    <property type="project" value="InterPro"/>
</dbReference>
<proteinExistence type="predicted"/>